<dbReference type="RefSeq" id="WP_189560712.1">
    <property type="nucleotide sequence ID" value="NZ_BMTU01000013.1"/>
</dbReference>
<accession>A0A918BZN5</accession>
<feature type="region of interest" description="Disordered" evidence="1">
    <location>
        <begin position="1"/>
        <end position="42"/>
    </location>
</feature>
<dbReference type="EMBL" id="BMTU01000013">
    <property type="protein sequence ID" value="GGQ99951.1"/>
    <property type="molecule type" value="Genomic_DNA"/>
</dbReference>
<name>A0A918BZN5_9ACTN</name>
<dbReference type="Proteomes" id="UP000656732">
    <property type="component" value="Unassembled WGS sequence"/>
</dbReference>
<evidence type="ECO:0000313" key="2">
    <source>
        <dbReference type="EMBL" id="GGQ99951.1"/>
    </source>
</evidence>
<organism evidence="2 3">
    <name type="scientific">Streptomyces pilosus</name>
    <dbReference type="NCBI Taxonomy" id="28893"/>
    <lineage>
        <taxon>Bacteria</taxon>
        <taxon>Bacillati</taxon>
        <taxon>Actinomycetota</taxon>
        <taxon>Actinomycetes</taxon>
        <taxon>Kitasatosporales</taxon>
        <taxon>Streptomycetaceae</taxon>
        <taxon>Streptomyces</taxon>
    </lineage>
</organism>
<reference evidence="2" key="1">
    <citation type="journal article" date="2014" name="Int. J. Syst. Evol. Microbiol.">
        <title>Complete genome sequence of Corynebacterium casei LMG S-19264T (=DSM 44701T), isolated from a smear-ripened cheese.</title>
        <authorList>
            <consortium name="US DOE Joint Genome Institute (JGI-PGF)"/>
            <person name="Walter F."/>
            <person name="Albersmeier A."/>
            <person name="Kalinowski J."/>
            <person name="Ruckert C."/>
        </authorList>
    </citation>
    <scope>NUCLEOTIDE SEQUENCE</scope>
    <source>
        <strain evidence="2">JCM 4403</strain>
    </source>
</reference>
<protein>
    <submittedName>
        <fullName evidence="2">Uncharacterized protein</fullName>
    </submittedName>
</protein>
<comment type="caution">
    <text evidence="2">The sequence shown here is derived from an EMBL/GenBank/DDBJ whole genome shotgun (WGS) entry which is preliminary data.</text>
</comment>
<dbReference type="AlphaFoldDB" id="A0A918BZN5"/>
<keyword evidence="3" id="KW-1185">Reference proteome</keyword>
<evidence type="ECO:0000256" key="1">
    <source>
        <dbReference type="SAM" id="MobiDB-lite"/>
    </source>
</evidence>
<sequence>MAWEEWEQSKAAAAQQHTAQTQLNQLPADQGGGAPDLLSNRPAWTKAGEDIGALREDISKATAKLKAGQTGLGSDTGCLTAAAQKDIHASWQTYITKVSGRCGKLSDLLVKAGNYQSETEQSIRAEITTLDTMYADTPAVGGRTKER</sequence>
<reference evidence="2" key="2">
    <citation type="submission" date="2020-09" db="EMBL/GenBank/DDBJ databases">
        <authorList>
            <person name="Sun Q."/>
            <person name="Ohkuma M."/>
        </authorList>
    </citation>
    <scope>NUCLEOTIDE SEQUENCE</scope>
    <source>
        <strain evidence="2">JCM 4403</strain>
    </source>
</reference>
<evidence type="ECO:0000313" key="3">
    <source>
        <dbReference type="Proteomes" id="UP000656732"/>
    </source>
</evidence>
<proteinExistence type="predicted"/>
<gene>
    <name evidence="2" type="ORF">GCM10010280_54940</name>
</gene>
<feature type="compositionally biased region" description="Low complexity" evidence="1">
    <location>
        <begin position="11"/>
        <end position="26"/>
    </location>
</feature>